<evidence type="ECO:0000256" key="4">
    <source>
        <dbReference type="ARBA" id="ARBA00012458"/>
    </source>
</evidence>
<proteinExistence type="inferred from homology"/>
<dbReference type="GO" id="GO:0046656">
    <property type="term" value="P:folic acid biosynthetic process"/>
    <property type="evidence" value="ECO:0007669"/>
    <property type="project" value="UniProtKB-KW"/>
</dbReference>
<dbReference type="AlphaFoldDB" id="A0A518G5D1"/>
<keyword evidence="12" id="KW-1185">Reference proteome</keyword>
<dbReference type="RefSeq" id="WP_315851656.1">
    <property type="nucleotide sequence ID" value="NZ_CP036298.1"/>
</dbReference>
<dbReference type="UniPathway" id="UPA00077">
    <property type="reaction ID" value="UER00156"/>
</dbReference>
<dbReference type="InterPro" id="IPR011005">
    <property type="entry name" value="Dihydropteroate_synth-like_sf"/>
</dbReference>
<dbReference type="PROSITE" id="PS50972">
    <property type="entry name" value="PTERIN_BINDING"/>
    <property type="match status" value="1"/>
</dbReference>
<dbReference type="Gene3D" id="3.20.20.20">
    <property type="entry name" value="Dihydropteroate synthase-like"/>
    <property type="match status" value="1"/>
</dbReference>
<comment type="pathway">
    <text evidence="3 9">Cofactor biosynthesis; tetrahydrofolate biosynthesis; 7,8-dihydrofolate from 2-amino-4-hydroxy-6-hydroxymethyl-7,8-dihydropteridine diphosphate and 4-aminobenzoate: step 1/2.</text>
</comment>
<name>A0A518G5D1_9BACT</name>
<evidence type="ECO:0000256" key="7">
    <source>
        <dbReference type="ARBA" id="ARBA00022842"/>
    </source>
</evidence>
<dbReference type="PROSITE" id="PS00793">
    <property type="entry name" value="DHPS_2"/>
    <property type="match status" value="1"/>
</dbReference>
<dbReference type="InterPro" id="IPR000489">
    <property type="entry name" value="Pterin-binding_dom"/>
</dbReference>
<keyword evidence="5 9" id="KW-0808">Transferase</keyword>
<organism evidence="11 12">
    <name type="scientific">Aureliella helgolandensis</name>
    <dbReference type="NCBI Taxonomy" id="2527968"/>
    <lineage>
        <taxon>Bacteria</taxon>
        <taxon>Pseudomonadati</taxon>
        <taxon>Planctomycetota</taxon>
        <taxon>Planctomycetia</taxon>
        <taxon>Pirellulales</taxon>
        <taxon>Pirellulaceae</taxon>
        <taxon>Aureliella</taxon>
    </lineage>
</organism>
<reference evidence="11 12" key="1">
    <citation type="submission" date="2019-02" db="EMBL/GenBank/DDBJ databases">
        <title>Deep-cultivation of Planctomycetes and their phenomic and genomic characterization uncovers novel biology.</title>
        <authorList>
            <person name="Wiegand S."/>
            <person name="Jogler M."/>
            <person name="Boedeker C."/>
            <person name="Pinto D."/>
            <person name="Vollmers J."/>
            <person name="Rivas-Marin E."/>
            <person name="Kohn T."/>
            <person name="Peeters S.H."/>
            <person name="Heuer A."/>
            <person name="Rast P."/>
            <person name="Oberbeckmann S."/>
            <person name="Bunk B."/>
            <person name="Jeske O."/>
            <person name="Meyerdierks A."/>
            <person name="Storesund J.E."/>
            <person name="Kallscheuer N."/>
            <person name="Luecker S."/>
            <person name="Lage O.M."/>
            <person name="Pohl T."/>
            <person name="Merkel B.J."/>
            <person name="Hornburger P."/>
            <person name="Mueller R.-W."/>
            <person name="Bruemmer F."/>
            <person name="Labrenz M."/>
            <person name="Spormann A.M."/>
            <person name="Op den Camp H."/>
            <person name="Overmann J."/>
            <person name="Amann R."/>
            <person name="Jetten M.S.M."/>
            <person name="Mascher T."/>
            <person name="Medema M.H."/>
            <person name="Devos D.P."/>
            <person name="Kaster A.-K."/>
            <person name="Ovreas L."/>
            <person name="Rohde M."/>
            <person name="Galperin M.Y."/>
            <person name="Jogler C."/>
        </authorList>
    </citation>
    <scope>NUCLEOTIDE SEQUENCE [LARGE SCALE GENOMIC DNA]</scope>
    <source>
        <strain evidence="11 12">Q31a</strain>
    </source>
</reference>
<dbReference type="CDD" id="cd00739">
    <property type="entry name" value="DHPS"/>
    <property type="match status" value="1"/>
</dbReference>
<dbReference type="InterPro" id="IPR006390">
    <property type="entry name" value="DHP_synth_dom"/>
</dbReference>
<feature type="domain" description="Pterin-binding" evidence="10">
    <location>
        <begin position="32"/>
        <end position="285"/>
    </location>
</feature>
<evidence type="ECO:0000256" key="8">
    <source>
        <dbReference type="ARBA" id="ARBA00022909"/>
    </source>
</evidence>
<evidence type="ECO:0000256" key="6">
    <source>
        <dbReference type="ARBA" id="ARBA00022723"/>
    </source>
</evidence>
<keyword evidence="6 9" id="KW-0479">Metal-binding</keyword>
<dbReference type="GO" id="GO:0004156">
    <property type="term" value="F:dihydropteroate synthase activity"/>
    <property type="evidence" value="ECO:0007669"/>
    <property type="project" value="UniProtKB-EC"/>
</dbReference>
<dbReference type="Pfam" id="PF00809">
    <property type="entry name" value="Pterin_bind"/>
    <property type="match status" value="1"/>
</dbReference>
<dbReference type="PANTHER" id="PTHR20941">
    <property type="entry name" value="FOLATE SYNTHESIS PROTEINS"/>
    <property type="match status" value="1"/>
</dbReference>
<comment type="function">
    <text evidence="9">Catalyzes the condensation of para-aminobenzoate (pABA) with 6-hydroxymethyl-7,8-dihydropterin diphosphate (DHPt-PP) to form 7,8-dihydropteroate (H2Pte), the immediate precursor of folate derivatives.</text>
</comment>
<keyword evidence="8 9" id="KW-0289">Folate biosynthesis</keyword>
<dbReference type="EC" id="2.5.1.15" evidence="4 9"/>
<evidence type="ECO:0000313" key="12">
    <source>
        <dbReference type="Proteomes" id="UP000318017"/>
    </source>
</evidence>
<comment type="similarity">
    <text evidence="9">Belongs to the DHPS family.</text>
</comment>
<dbReference type="KEGG" id="ahel:Q31a_21030"/>
<comment type="cofactor">
    <cofactor evidence="2 9">
        <name>Mg(2+)</name>
        <dbReference type="ChEBI" id="CHEBI:18420"/>
    </cofactor>
</comment>
<evidence type="ECO:0000313" key="11">
    <source>
        <dbReference type="EMBL" id="QDV23798.1"/>
    </source>
</evidence>
<dbReference type="Proteomes" id="UP000318017">
    <property type="component" value="Chromosome"/>
</dbReference>
<evidence type="ECO:0000259" key="10">
    <source>
        <dbReference type="PROSITE" id="PS50972"/>
    </source>
</evidence>
<dbReference type="GO" id="GO:0046872">
    <property type="term" value="F:metal ion binding"/>
    <property type="evidence" value="ECO:0007669"/>
    <property type="project" value="UniProtKB-KW"/>
</dbReference>
<comment type="catalytic activity">
    <reaction evidence="1">
        <text>(7,8-dihydropterin-6-yl)methyl diphosphate + 4-aminobenzoate = 7,8-dihydropteroate + diphosphate</text>
        <dbReference type="Rhea" id="RHEA:19949"/>
        <dbReference type="ChEBI" id="CHEBI:17836"/>
        <dbReference type="ChEBI" id="CHEBI:17839"/>
        <dbReference type="ChEBI" id="CHEBI:33019"/>
        <dbReference type="ChEBI" id="CHEBI:72950"/>
        <dbReference type="EC" id="2.5.1.15"/>
    </reaction>
</comment>
<dbReference type="EMBL" id="CP036298">
    <property type="protein sequence ID" value="QDV23798.1"/>
    <property type="molecule type" value="Genomic_DNA"/>
</dbReference>
<dbReference type="SUPFAM" id="SSF51717">
    <property type="entry name" value="Dihydropteroate synthetase-like"/>
    <property type="match status" value="1"/>
</dbReference>
<sequence>MQKSQALHSADIPWRCTAWQLRTRSLEFGDLPALMGIVNVTPDSFSDGGKYFTPSQAVDHALRLEDAGASILDVGGESTRPYSDPVAAEEEWRRIEPVLGSLVGRVSIPISIDTSKSSIARRATEMGVEIINDVTGLEGDPEMLAVAAQSAAGVCAMHMQGTPQSMQDDPHYENVVHEIYDYLQQRDHALQAAGIDANRICLDPGIGFGKSHAHNLELLRGCQKFLELRRPILIGHSRKGFISKILGAPSTDRTLGSLGVSLALAAKQIPLLRVHDVAGTQQALACFAACGL</sequence>
<keyword evidence="7 9" id="KW-0460">Magnesium</keyword>
<evidence type="ECO:0000256" key="1">
    <source>
        <dbReference type="ARBA" id="ARBA00000012"/>
    </source>
</evidence>
<evidence type="ECO:0000256" key="5">
    <source>
        <dbReference type="ARBA" id="ARBA00022679"/>
    </source>
</evidence>
<gene>
    <name evidence="11" type="primary">folP</name>
    <name evidence="11" type="ORF">Q31a_21030</name>
</gene>
<evidence type="ECO:0000256" key="3">
    <source>
        <dbReference type="ARBA" id="ARBA00004763"/>
    </source>
</evidence>
<dbReference type="GO" id="GO:0005829">
    <property type="term" value="C:cytosol"/>
    <property type="evidence" value="ECO:0007669"/>
    <property type="project" value="TreeGrafter"/>
</dbReference>
<dbReference type="PANTHER" id="PTHR20941:SF1">
    <property type="entry name" value="FOLIC ACID SYNTHESIS PROTEIN FOL1"/>
    <property type="match status" value="1"/>
</dbReference>
<accession>A0A518G5D1</accession>
<evidence type="ECO:0000256" key="2">
    <source>
        <dbReference type="ARBA" id="ARBA00001946"/>
    </source>
</evidence>
<dbReference type="PROSITE" id="PS00792">
    <property type="entry name" value="DHPS_1"/>
    <property type="match status" value="1"/>
</dbReference>
<protein>
    <recommendedName>
        <fullName evidence="4 9">Dihydropteroate synthase</fullName>
        <shortName evidence="9">DHPS</shortName>
        <ecNumber evidence="4 9">2.5.1.15</ecNumber>
    </recommendedName>
    <alternativeName>
        <fullName evidence="9">Dihydropteroate pyrophosphorylase</fullName>
    </alternativeName>
</protein>
<dbReference type="InterPro" id="IPR045031">
    <property type="entry name" value="DHP_synth-like"/>
</dbReference>
<dbReference type="GO" id="GO:0046654">
    <property type="term" value="P:tetrahydrofolate biosynthetic process"/>
    <property type="evidence" value="ECO:0007669"/>
    <property type="project" value="UniProtKB-UniPathway"/>
</dbReference>
<evidence type="ECO:0000256" key="9">
    <source>
        <dbReference type="RuleBase" id="RU361205"/>
    </source>
</evidence>
<dbReference type="NCBIfam" id="TIGR01496">
    <property type="entry name" value="DHPS"/>
    <property type="match status" value="1"/>
</dbReference>